<dbReference type="STRING" id="37658.SAMN05661086_01407"/>
<proteinExistence type="predicted"/>
<dbReference type="Gene3D" id="2.30.30.40">
    <property type="entry name" value="SH3 Domains"/>
    <property type="match status" value="1"/>
</dbReference>
<dbReference type="GO" id="GO:0006935">
    <property type="term" value="P:chemotaxis"/>
    <property type="evidence" value="ECO:0007669"/>
    <property type="project" value="InterPro"/>
</dbReference>
<dbReference type="PANTHER" id="PTHR22617:SF23">
    <property type="entry name" value="CHEMOTAXIS PROTEIN CHEW"/>
    <property type="match status" value="1"/>
</dbReference>
<dbReference type="GO" id="GO:0005829">
    <property type="term" value="C:cytosol"/>
    <property type="evidence" value="ECO:0007669"/>
    <property type="project" value="TreeGrafter"/>
</dbReference>
<dbReference type="InterPro" id="IPR002545">
    <property type="entry name" value="CheW-lke_dom"/>
</dbReference>
<dbReference type="RefSeq" id="WP_092559977.1">
    <property type="nucleotide sequence ID" value="NZ_FOYZ01000004.1"/>
</dbReference>
<protein>
    <submittedName>
        <fullName evidence="2">Purine-binding chemotaxis protein CheW</fullName>
    </submittedName>
</protein>
<dbReference type="GO" id="GO:0007165">
    <property type="term" value="P:signal transduction"/>
    <property type="evidence" value="ECO:0007669"/>
    <property type="project" value="InterPro"/>
</dbReference>
<dbReference type="AlphaFoldDB" id="A0A1I6J346"/>
<organism evidence="2 3">
    <name type="scientific">Anaeromicropila populeti</name>
    <dbReference type="NCBI Taxonomy" id="37658"/>
    <lineage>
        <taxon>Bacteria</taxon>
        <taxon>Bacillati</taxon>
        <taxon>Bacillota</taxon>
        <taxon>Clostridia</taxon>
        <taxon>Lachnospirales</taxon>
        <taxon>Lachnospiraceae</taxon>
        <taxon>Anaeromicropila</taxon>
    </lineage>
</organism>
<dbReference type="Gene3D" id="2.40.50.180">
    <property type="entry name" value="CheA-289, Domain 4"/>
    <property type="match status" value="1"/>
</dbReference>
<dbReference type="InterPro" id="IPR036061">
    <property type="entry name" value="CheW-like_dom_sf"/>
</dbReference>
<accession>A0A1I6J346</accession>
<dbReference type="Pfam" id="PF01584">
    <property type="entry name" value="CheW"/>
    <property type="match status" value="1"/>
</dbReference>
<dbReference type="SMART" id="SM00260">
    <property type="entry name" value="CheW"/>
    <property type="match status" value="1"/>
</dbReference>
<reference evidence="2 3" key="1">
    <citation type="submission" date="2016-10" db="EMBL/GenBank/DDBJ databases">
        <authorList>
            <person name="de Groot N.N."/>
        </authorList>
    </citation>
    <scope>NUCLEOTIDE SEQUENCE [LARGE SCALE GENOMIC DNA]</scope>
    <source>
        <strain evidence="2 3">743A</strain>
    </source>
</reference>
<dbReference type="PANTHER" id="PTHR22617">
    <property type="entry name" value="CHEMOTAXIS SENSOR HISTIDINE KINASE-RELATED"/>
    <property type="match status" value="1"/>
</dbReference>
<keyword evidence="3" id="KW-1185">Reference proteome</keyword>
<dbReference type="InterPro" id="IPR039315">
    <property type="entry name" value="CheW"/>
</dbReference>
<evidence type="ECO:0000313" key="3">
    <source>
        <dbReference type="Proteomes" id="UP000199659"/>
    </source>
</evidence>
<dbReference type="Proteomes" id="UP000199659">
    <property type="component" value="Unassembled WGS sequence"/>
</dbReference>
<name>A0A1I6J346_9FIRM</name>
<dbReference type="EMBL" id="FOYZ01000004">
    <property type="protein sequence ID" value="SFR73442.1"/>
    <property type="molecule type" value="Genomic_DNA"/>
</dbReference>
<dbReference type="SUPFAM" id="SSF50341">
    <property type="entry name" value="CheW-like"/>
    <property type="match status" value="1"/>
</dbReference>
<feature type="domain" description="CheW-like" evidence="1">
    <location>
        <begin position="3"/>
        <end position="143"/>
    </location>
</feature>
<evidence type="ECO:0000259" key="1">
    <source>
        <dbReference type="PROSITE" id="PS50851"/>
    </source>
</evidence>
<gene>
    <name evidence="2" type="ORF">SAMN05661086_01407</name>
</gene>
<dbReference type="PROSITE" id="PS50851">
    <property type="entry name" value="CHEW"/>
    <property type="match status" value="1"/>
</dbReference>
<evidence type="ECO:0000313" key="2">
    <source>
        <dbReference type="EMBL" id="SFR73442.1"/>
    </source>
</evidence>
<sequence>MAAIKHILFLIGKETYGVEVQYIKGIEKYEEFISIPNAPSYIEGIINLRGEVIPVFSLRQKFNMPKVEPTENTKLIIVKTGGIVIGLEVDAVKEIAEIAEEAIREAPFIIKGDKTKYIQSIANVEDGLCVILNIDGLLDEQEKADLEGLINQQ</sequence>
<dbReference type="OrthoDB" id="9794382at2"/>